<sequence length="28" mass="3284">MEYKTHSQIHCIKLTKECSTSAKCKKKE</sequence>
<reference evidence="1" key="1">
    <citation type="submission" date="2018-02" db="EMBL/GenBank/DDBJ databases">
        <title>Rhizophora mucronata_Transcriptome.</title>
        <authorList>
            <person name="Meera S.P."/>
            <person name="Sreeshan A."/>
            <person name="Augustine A."/>
        </authorList>
    </citation>
    <scope>NUCLEOTIDE SEQUENCE</scope>
    <source>
        <tissue evidence="1">Leaf</tissue>
    </source>
</reference>
<dbReference type="EMBL" id="GGEC01079317">
    <property type="protein sequence ID" value="MBX59801.1"/>
    <property type="molecule type" value="Transcribed_RNA"/>
</dbReference>
<proteinExistence type="predicted"/>
<organism evidence="1">
    <name type="scientific">Rhizophora mucronata</name>
    <name type="common">Asiatic mangrove</name>
    <dbReference type="NCBI Taxonomy" id="61149"/>
    <lineage>
        <taxon>Eukaryota</taxon>
        <taxon>Viridiplantae</taxon>
        <taxon>Streptophyta</taxon>
        <taxon>Embryophyta</taxon>
        <taxon>Tracheophyta</taxon>
        <taxon>Spermatophyta</taxon>
        <taxon>Magnoliopsida</taxon>
        <taxon>eudicotyledons</taxon>
        <taxon>Gunneridae</taxon>
        <taxon>Pentapetalae</taxon>
        <taxon>rosids</taxon>
        <taxon>fabids</taxon>
        <taxon>Malpighiales</taxon>
        <taxon>Rhizophoraceae</taxon>
        <taxon>Rhizophora</taxon>
    </lineage>
</organism>
<accession>A0A2P2PYH4</accession>
<dbReference type="AlphaFoldDB" id="A0A2P2PYH4"/>
<name>A0A2P2PYH4_RHIMU</name>
<protein>
    <submittedName>
        <fullName evidence="1">Uncharacterized protein</fullName>
    </submittedName>
</protein>
<evidence type="ECO:0000313" key="1">
    <source>
        <dbReference type="EMBL" id="MBX59801.1"/>
    </source>
</evidence>